<evidence type="ECO:0000313" key="6">
    <source>
        <dbReference type="Proteomes" id="UP000235828"/>
    </source>
</evidence>
<evidence type="ECO:0000313" key="5">
    <source>
        <dbReference type="EMBL" id="SON48132.1"/>
    </source>
</evidence>
<keyword evidence="1" id="KW-0805">Transcription regulation</keyword>
<dbReference type="SMART" id="SM00895">
    <property type="entry name" value="FCD"/>
    <property type="match status" value="1"/>
</dbReference>
<proteinExistence type="predicted"/>
<name>A0A2N8Z8C4_9VIBR</name>
<evidence type="ECO:0000259" key="4">
    <source>
        <dbReference type="PROSITE" id="PS50949"/>
    </source>
</evidence>
<evidence type="ECO:0000256" key="3">
    <source>
        <dbReference type="ARBA" id="ARBA00023163"/>
    </source>
</evidence>
<accession>A0A2N8Z8C4</accession>
<dbReference type="PROSITE" id="PS50949">
    <property type="entry name" value="HTH_GNTR"/>
    <property type="match status" value="1"/>
</dbReference>
<keyword evidence="2" id="KW-0238">DNA-binding</keyword>
<dbReference type="PANTHER" id="PTHR43537:SF20">
    <property type="entry name" value="HTH-TYPE TRANSCRIPTIONAL REPRESSOR GLAR"/>
    <property type="match status" value="1"/>
</dbReference>
<dbReference type="Pfam" id="PF07729">
    <property type="entry name" value="FCD"/>
    <property type="match status" value="1"/>
</dbReference>
<sequence>MSSPTLTDKVSKMIREDILKGELAPGQKLVVAELKDKYRVGASPIREALVQLSWSKYVRLEPQKGCWVAPISKNELFDLFESLKVVSSVLLRKAIEVGDESWELEVLSSFHKLSRIQHAQSDYNNQEWEERHHNFHTALLEGSNAHTMFSFFTEINQQLKRYRHLVLNSDQFEGEDFINIDKNEKLMKSVLAKDEQQALATLELHLAETMSKIERVIEIELAEAE</sequence>
<evidence type="ECO:0000256" key="1">
    <source>
        <dbReference type="ARBA" id="ARBA00023015"/>
    </source>
</evidence>
<dbReference type="InterPro" id="IPR008920">
    <property type="entry name" value="TF_FadR/GntR_C"/>
</dbReference>
<dbReference type="SUPFAM" id="SSF48008">
    <property type="entry name" value="GntR ligand-binding domain-like"/>
    <property type="match status" value="1"/>
</dbReference>
<dbReference type="SUPFAM" id="SSF46785">
    <property type="entry name" value="Winged helix' DNA-binding domain"/>
    <property type="match status" value="1"/>
</dbReference>
<keyword evidence="3" id="KW-0804">Transcription</keyword>
<dbReference type="OrthoDB" id="9799812at2"/>
<protein>
    <submittedName>
        <fullName evidence="5">Putative Transcriptional regulator LuxZ</fullName>
    </submittedName>
</protein>
<dbReference type="EMBL" id="LT960611">
    <property type="protein sequence ID" value="SON48132.1"/>
    <property type="molecule type" value="Genomic_DNA"/>
</dbReference>
<dbReference type="AlphaFoldDB" id="A0A2N8Z8C4"/>
<dbReference type="KEGG" id="vta:A0153"/>
<dbReference type="InterPro" id="IPR000524">
    <property type="entry name" value="Tscrpt_reg_HTH_GntR"/>
</dbReference>
<dbReference type="GO" id="GO:0003700">
    <property type="term" value="F:DNA-binding transcription factor activity"/>
    <property type="evidence" value="ECO:0007669"/>
    <property type="project" value="InterPro"/>
</dbReference>
<dbReference type="Proteomes" id="UP000235828">
    <property type="component" value="Chromosome A"/>
</dbReference>
<feature type="domain" description="HTH gntR-type" evidence="4">
    <location>
        <begin position="4"/>
        <end position="71"/>
    </location>
</feature>
<dbReference type="Gene3D" id="1.20.120.530">
    <property type="entry name" value="GntR ligand-binding domain-like"/>
    <property type="match status" value="1"/>
</dbReference>
<dbReference type="Gene3D" id="1.10.10.10">
    <property type="entry name" value="Winged helix-like DNA-binding domain superfamily/Winged helix DNA-binding domain"/>
    <property type="match status" value="1"/>
</dbReference>
<dbReference type="PANTHER" id="PTHR43537">
    <property type="entry name" value="TRANSCRIPTIONAL REGULATOR, GNTR FAMILY"/>
    <property type="match status" value="1"/>
</dbReference>
<dbReference type="SMART" id="SM00345">
    <property type="entry name" value="HTH_GNTR"/>
    <property type="match status" value="1"/>
</dbReference>
<dbReference type="Pfam" id="PF00392">
    <property type="entry name" value="GntR"/>
    <property type="match status" value="1"/>
</dbReference>
<dbReference type="InterPro" id="IPR011711">
    <property type="entry name" value="GntR_C"/>
</dbReference>
<evidence type="ECO:0000256" key="2">
    <source>
        <dbReference type="ARBA" id="ARBA00023125"/>
    </source>
</evidence>
<dbReference type="InterPro" id="IPR036390">
    <property type="entry name" value="WH_DNA-bd_sf"/>
</dbReference>
<organism evidence="5 6">
    <name type="scientific">Vibrio tapetis subsp. tapetis</name>
    <dbReference type="NCBI Taxonomy" id="1671868"/>
    <lineage>
        <taxon>Bacteria</taxon>
        <taxon>Pseudomonadati</taxon>
        <taxon>Pseudomonadota</taxon>
        <taxon>Gammaproteobacteria</taxon>
        <taxon>Vibrionales</taxon>
        <taxon>Vibrionaceae</taxon>
        <taxon>Vibrio</taxon>
    </lineage>
</organism>
<gene>
    <name evidence="5" type="ORF">VTAP4600_A0153</name>
</gene>
<keyword evidence="6" id="KW-1185">Reference proteome</keyword>
<dbReference type="InterPro" id="IPR036388">
    <property type="entry name" value="WH-like_DNA-bd_sf"/>
</dbReference>
<reference evidence="5 6" key="1">
    <citation type="submission" date="2017-10" db="EMBL/GenBank/DDBJ databases">
        <authorList>
            <person name="Banno H."/>
            <person name="Chua N.-H."/>
        </authorList>
    </citation>
    <scope>NUCLEOTIDE SEQUENCE [LARGE SCALE GENOMIC DNA]</scope>
    <source>
        <strain evidence="5">Vibrio tapetis CECT4600</strain>
    </source>
</reference>
<dbReference type="GO" id="GO:0003677">
    <property type="term" value="F:DNA binding"/>
    <property type="evidence" value="ECO:0007669"/>
    <property type="project" value="UniProtKB-KW"/>
</dbReference>